<protein>
    <submittedName>
        <fullName evidence="2">Uncharacterized protein</fullName>
    </submittedName>
</protein>
<proteinExistence type="predicted"/>
<evidence type="ECO:0000313" key="3">
    <source>
        <dbReference type="Proteomes" id="UP000184236"/>
    </source>
</evidence>
<dbReference type="EMBL" id="FQVO01000022">
    <property type="protein sequence ID" value="SHF45033.1"/>
    <property type="molecule type" value="Genomic_DNA"/>
</dbReference>
<dbReference type="Proteomes" id="UP000184236">
    <property type="component" value="Unassembled WGS sequence"/>
</dbReference>
<evidence type="ECO:0000313" key="2">
    <source>
        <dbReference type="EMBL" id="SHF45033.1"/>
    </source>
</evidence>
<feature type="transmembrane region" description="Helical" evidence="1">
    <location>
        <begin position="6"/>
        <end position="22"/>
    </location>
</feature>
<feature type="transmembrane region" description="Helical" evidence="1">
    <location>
        <begin position="34"/>
        <end position="50"/>
    </location>
</feature>
<gene>
    <name evidence="2" type="ORF">SAMN05444408_12215</name>
</gene>
<dbReference type="OrthoDB" id="1246877at2"/>
<sequence length="268" mass="31575">MKVFIISLLTNLTLLTVLYYIFNIRQFPPKYGRDFWIITTLIAWSVTFFVKKDRVMRSGYSSFRKSVIIFSSMFCTFMIMLFSIDLLSLYDTKTKEIVNIEEVYAANSRGLTIRNFNVIRSPMIYSGIKSRKKPVSRYAQVVFVYPFQSKNHDVFYSLIFEKPIDQNADEENQKKQLDDFLVYTRDTIMKNYDFDKIKNFEYITKMSREYRDISEAIPEGQKAVLLKPVITLVEEKAKVEILSMIRAIAVVFLGYIAIFLLSRVPNWK</sequence>
<keyword evidence="3" id="KW-1185">Reference proteome</keyword>
<reference evidence="3" key="1">
    <citation type="submission" date="2016-11" db="EMBL/GenBank/DDBJ databases">
        <authorList>
            <person name="Varghese N."/>
            <person name="Submissions S."/>
        </authorList>
    </citation>
    <scope>NUCLEOTIDE SEQUENCE [LARGE SCALE GENOMIC DNA]</scope>
    <source>
        <strain evidence="3">DSM 26898</strain>
    </source>
</reference>
<feature type="transmembrane region" description="Helical" evidence="1">
    <location>
        <begin position="70"/>
        <end position="90"/>
    </location>
</feature>
<feature type="transmembrane region" description="Helical" evidence="1">
    <location>
        <begin position="244"/>
        <end position="262"/>
    </location>
</feature>
<name>A0A1M5BR31_9FLAO</name>
<organism evidence="2 3">
    <name type="scientific">Chryseobacterium takakiae</name>
    <dbReference type="NCBI Taxonomy" id="1302685"/>
    <lineage>
        <taxon>Bacteria</taxon>
        <taxon>Pseudomonadati</taxon>
        <taxon>Bacteroidota</taxon>
        <taxon>Flavobacteriia</taxon>
        <taxon>Flavobacteriales</taxon>
        <taxon>Weeksellaceae</taxon>
        <taxon>Chryseobacterium group</taxon>
        <taxon>Chryseobacterium</taxon>
    </lineage>
</organism>
<keyword evidence="1" id="KW-1133">Transmembrane helix</keyword>
<evidence type="ECO:0000256" key="1">
    <source>
        <dbReference type="SAM" id="Phobius"/>
    </source>
</evidence>
<keyword evidence="1" id="KW-0812">Transmembrane</keyword>
<accession>A0A1M5BR31</accession>
<keyword evidence="1" id="KW-0472">Membrane</keyword>
<dbReference type="AlphaFoldDB" id="A0A1M5BR31"/>